<gene>
    <name evidence="2" type="ordered locus">At5g08770</name>
</gene>
<feature type="non-terminal residue" evidence="2">
    <location>
        <position position="1"/>
    </location>
</feature>
<evidence type="ECO:0000313" key="2">
    <source>
        <dbReference type="EMBL" id="CAC35882.1"/>
    </source>
</evidence>
<evidence type="ECO:0000256" key="1">
    <source>
        <dbReference type="SAM" id="MobiDB-lite"/>
    </source>
</evidence>
<feature type="compositionally biased region" description="Acidic residues" evidence="1">
    <location>
        <begin position="66"/>
        <end position="84"/>
    </location>
</feature>
<dbReference type="EMBL" id="AL590346">
    <property type="protein sequence ID" value="CAC35882.1"/>
    <property type="molecule type" value="Genomic_DNA"/>
</dbReference>
<dbReference type="AlphaFoldDB" id="Q9C5A0"/>
<sequence>NAFEKLSIDPIRLLAIFEKSETEQQSQLLTDPEEEGDVSTVVAEKTKRDGKESITASLGRDHERDDDSEAEDDHVEGCDEEEKESDGVGYISIPRSLPIVANRYVSEINSRVGTKYSNGNLPDTGFSVFINVVCIAGIMSEIESLVEKKRSSKL</sequence>
<protein>
    <submittedName>
        <fullName evidence="2">Uncharacterized protein At5g08770</fullName>
    </submittedName>
</protein>
<proteinExistence type="predicted"/>
<organism evidence="2">
    <name type="scientific">Arabidopsis thaliana</name>
    <name type="common">Mouse-ear cress</name>
    <dbReference type="NCBI Taxonomy" id="3702"/>
    <lineage>
        <taxon>Eukaryota</taxon>
        <taxon>Viridiplantae</taxon>
        <taxon>Streptophyta</taxon>
        <taxon>Embryophyta</taxon>
        <taxon>Tracheophyta</taxon>
        <taxon>Spermatophyta</taxon>
        <taxon>Magnoliopsida</taxon>
        <taxon>eudicotyledons</taxon>
        <taxon>Gunneridae</taxon>
        <taxon>Pentapetalae</taxon>
        <taxon>rosids</taxon>
        <taxon>malvids</taxon>
        <taxon>Brassicales</taxon>
        <taxon>Brassicaceae</taxon>
        <taxon>Camelineae</taxon>
        <taxon>Arabidopsis</taxon>
    </lineage>
</organism>
<reference evidence="2" key="2">
    <citation type="submission" date="2001-04" db="EMBL/GenBank/DDBJ databases">
        <authorList>
            <person name="Bevan M."/>
            <person name="Murphy G."/>
            <person name="Ridley P."/>
            <person name="Hudson S."/>
            <person name="Bancroft I."/>
            <person name="Mewes H.W."/>
            <person name="Rudd S."/>
            <person name="Lemcke K."/>
            <person name="Mayer K.F.X."/>
        </authorList>
    </citation>
    <scope>NUCLEOTIDE SEQUENCE</scope>
</reference>
<reference evidence="2" key="3">
    <citation type="submission" date="2001-04" db="EMBL/GenBank/DDBJ databases">
        <authorList>
            <person name="EU Arabidopsis sequencing project"/>
        </authorList>
    </citation>
    <scope>NUCLEOTIDE SEQUENCE</scope>
</reference>
<reference key="1">
    <citation type="journal article" date="2000" name="Nature">
        <title>Sequence and analysis of chromosome 5 of the plant Arabidopsis thaliana.</title>
        <authorList>
            <consortium name="Kazusa DNA Research Institute"/>
            <consortium name="Cold Spring Harbor and Washington University in St Louis Sequencing Consortium"/>
            <consortium name="European Union Arabidopsis Genome Sequencing Consortium"/>
            <person name="Tabata S."/>
            <person name="Kaneko T."/>
            <person name="Nakamura Y."/>
            <person name="Kotani H."/>
            <person name="Kato T."/>
            <person name="Asamizu E."/>
            <person name="Miyajima N."/>
            <person name="Sasamoto S."/>
            <person name="Kimura T."/>
            <person name="Hosouchi T."/>
            <person name="Kawashima K."/>
            <person name="Kohara M."/>
            <person name="Matsumoto M."/>
            <person name="Matsuno A."/>
            <person name="Muraki A."/>
            <person name="Nakayama S."/>
            <person name="Nakazaki N."/>
            <person name="Naruo K."/>
            <person name="Okumura S."/>
            <person name="Shinpo S."/>
            <person name="Takeuchi C."/>
            <person name="Wada T."/>
            <person name="Watanabe A."/>
            <person name="Yamada M."/>
            <person name="Yasuda M."/>
            <person name="Sato S."/>
            <person name="de la Bastide M."/>
            <person name="Huang E."/>
            <person name="Spiegel L."/>
            <person name="Gnoj L."/>
            <person name="O'Shaughnessy A."/>
            <person name="Preston R."/>
            <person name="Habermann K."/>
            <person name="Murray J."/>
            <person name="Johnson D."/>
            <person name="Rohlfing T."/>
            <person name="Nelson J."/>
            <person name="Stoneking T."/>
            <person name="Pepin K."/>
            <person name="Spieth J."/>
            <person name="Sekhon M."/>
            <person name="Armstrong J."/>
            <person name="Becker M."/>
            <person name="Belter E."/>
            <person name="Cordum H."/>
            <person name="Cordes M."/>
            <person name="Courtney L."/>
            <person name="Courtney W."/>
            <person name="Dante M."/>
            <person name="Du H."/>
            <person name="Edwards J."/>
            <person name="Fryman J."/>
            <person name="Haakensen B."/>
            <person name="Lamar E."/>
            <person name="Latreille P."/>
            <person name="Leonard S."/>
            <person name="Meyer R."/>
            <person name="Mulvaney E."/>
            <person name="Ozersky P."/>
            <person name="Riley A."/>
            <person name="Strowmatt C."/>
            <person name="Wagner-McPherson C."/>
            <person name="Wollam A."/>
            <person name="Yoakum M."/>
            <person name="Bell M."/>
            <person name="Dedhia N."/>
            <person name="Parnell L."/>
            <person name="Shah R."/>
            <person name="Rodriguez M."/>
            <person name="See L.H."/>
            <person name="Vil D."/>
            <person name="Baker J."/>
            <person name="Kirchoff K."/>
            <person name="Toth K."/>
            <person name="King L."/>
            <person name="Bahret A."/>
            <person name="Miller B."/>
            <person name="Marra M."/>
            <person name="Martienssen R."/>
            <person name="McCombie W.R."/>
            <person name="Wilson R.K."/>
            <person name="Murphy G."/>
            <person name="Bancroft I."/>
            <person name="Volckaert G."/>
            <person name="Wambutt R."/>
            <person name="Dusterhoft A."/>
            <person name="Stiekema W."/>
            <person name="Pohl T."/>
            <person name="Entian K.D."/>
            <person name="Terryn N."/>
            <person name="Hartley N."/>
            <person name="Bent E."/>
            <person name="Johnson S."/>
            <person name="Langham S.A."/>
            <person name="McCullagh B."/>
            <person name="Robben J."/>
            <person name="Grymonprez B."/>
            <person name="Zimmermann W."/>
            <person name="Ramsperger U."/>
            <person name="Wedler H."/>
            <person name="Balke K."/>
            <person name="Wedler E."/>
            <person name="Peters S."/>
            <person name="van Staveren M."/>
            <person name="Dirkse W."/>
            <person name="Mooijman P."/>
            <person name="Lankhorst R.K."/>
            <person name="Weitzenegger T."/>
            <person name="Bothe G."/>
            <person name="Rose M."/>
            <person name="Hauf J."/>
            <person name="Berneiser S."/>
            <person name="Hempel S."/>
            <person name="Feldpausch M."/>
            <person name="Lamberth S."/>
            <person name="Villarroel R."/>
            <person name="Gielen J."/>
            <person name="Ardiles W."/>
            <person name="Bents O."/>
            <person name="Lemcke K."/>
            <person name="Kolesov G."/>
            <person name="Mayer K."/>
            <person name="Rudd S."/>
            <person name="Schoof H."/>
            <person name="Schueller C."/>
            <person name="Zaccaria P."/>
            <person name="Mewes H.W."/>
            <person name="Bevan M."/>
            <person name="Fransz P."/>
        </authorList>
    </citation>
    <scope>NUCLEOTIDE SEQUENCE [LARGE SCALE GENOMIC DNA]</scope>
    <source>
        <strain>cv. Columbia</strain>
    </source>
</reference>
<name>Q9C5A0_ARATH</name>
<feature type="region of interest" description="Disordered" evidence="1">
    <location>
        <begin position="22"/>
        <end position="87"/>
    </location>
</feature>
<accession>Q9C5A0</accession>